<gene>
    <name evidence="1" type="ORF">METZ01_LOCUS89230</name>
</gene>
<sequence length="60" mass="6505">MHYGVLLSVAYQWILLLTILESLSIVLDAAREAIEPGRADFPVLTDHDASDLGRGILAPS</sequence>
<name>A0A381V7M1_9ZZZZ</name>
<protein>
    <submittedName>
        <fullName evidence="1">Uncharacterized protein</fullName>
    </submittedName>
</protein>
<proteinExistence type="predicted"/>
<dbReference type="EMBL" id="UINC01008072">
    <property type="protein sequence ID" value="SVA36376.1"/>
    <property type="molecule type" value="Genomic_DNA"/>
</dbReference>
<accession>A0A381V7M1</accession>
<organism evidence="1">
    <name type="scientific">marine metagenome</name>
    <dbReference type="NCBI Taxonomy" id="408172"/>
    <lineage>
        <taxon>unclassified sequences</taxon>
        <taxon>metagenomes</taxon>
        <taxon>ecological metagenomes</taxon>
    </lineage>
</organism>
<evidence type="ECO:0000313" key="1">
    <source>
        <dbReference type="EMBL" id="SVA36376.1"/>
    </source>
</evidence>
<reference evidence="1" key="1">
    <citation type="submission" date="2018-05" db="EMBL/GenBank/DDBJ databases">
        <authorList>
            <person name="Lanie J.A."/>
            <person name="Ng W.-L."/>
            <person name="Kazmierczak K.M."/>
            <person name="Andrzejewski T.M."/>
            <person name="Davidsen T.M."/>
            <person name="Wayne K.J."/>
            <person name="Tettelin H."/>
            <person name="Glass J.I."/>
            <person name="Rusch D."/>
            <person name="Podicherti R."/>
            <person name="Tsui H.-C.T."/>
            <person name="Winkler M.E."/>
        </authorList>
    </citation>
    <scope>NUCLEOTIDE SEQUENCE</scope>
</reference>
<dbReference type="AlphaFoldDB" id="A0A381V7M1"/>